<name>A0ABU2LLF3_9ACTN</name>
<dbReference type="PANTHER" id="PTHR30055:SF149">
    <property type="entry name" value="TETR-FAMILY TRANSCRIPTIONAL REGULATOR"/>
    <property type="match status" value="1"/>
</dbReference>
<evidence type="ECO:0000256" key="4">
    <source>
        <dbReference type="PROSITE-ProRule" id="PRU00335"/>
    </source>
</evidence>
<evidence type="ECO:0000256" key="2">
    <source>
        <dbReference type="ARBA" id="ARBA00023125"/>
    </source>
</evidence>
<evidence type="ECO:0000313" key="7">
    <source>
        <dbReference type="Proteomes" id="UP001183420"/>
    </source>
</evidence>
<dbReference type="PROSITE" id="PS50977">
    <property type="entry name" value="HTH_TETR_2"/>
    <property type="match status" value="1"/>
</dbReference>
<sequence>MPTETSEAAPTGRRSRLSEAREREIYQVVEGLLREHGYDALTMDEVATAARASKATLYRRWNTKAELVVSTLKQLKPPSVTEVRADTLAETLVEQLRAAGRRLSEEASLMRGLGMAMHQNPELLAAFREMLLLPELTATRKLLDEARERGELPPNGPDAEHLLYMVLGALLGRPLYEDKQPDTDFLVEYARTVILPALGLRA</sequence>
<dbReference type="Proteomes" id="UP001183420">
    <property type="component" value="Unassembled WGS sequence"/>
</dbReference>
<evidence type="ECO:0000259" key="5">
    <source>
        <dbReference type="PROSITE" id="PS50977"/>
    </source>
</evidence>
<keyword evidence="7" id="KW-1185">Reference proteome</keyword>
<gene>
    <name evidence="6" type="ORF">RNC47_08725</name>
</gene>
<keyword evidence="2 4" id="KW-0238">DNA-binding</keyword>
<dbReference type="Pfam" id="PF00440">
    <property type="entry name" value="TetR_N"/>
    <property type="match status" value="1"/>
</dbReference>
<dbReference type="InterPro" id="IPR036271">
    <property type="entry name" value="Tet_transcr_reg_TetR-rel_C_sf"/>
</dbReference>
<keyword evidence="1" id="KW-0805">Transcription regulation</keyword>
<feature type="DNA-binding region" description="H-T-H motif" evidence="4">
    <location>
        <begin position="42"/>
        <end position="61"/>
    </location>
</feature>
<dbReference type="Gene3D" id="1.10.10.60">
    <property type="entry name" value="Homeodomain-like"/>
    <property type="match status" value="1"/>
</dbReference>
<keyword evidence="3" id="KW-0804">Transcription</keyword>
<dbReference type="RefSeq" id="WP_311597083.1">
    <property type="nucleotide sequence ID" value="NZ_JAVREM010000006.1"/>
</dbReference>
<dbReference type="Pfam" id="PF16859">
    <property type="entry name" value="TetR_C_11"/>
    <property type="match status" value="1"/>
</dbReference>
<dbReference type="SUPFAM" id="SSF46689">
    <property type="entry name" value="Homeodomain-like"/>
    <property type="match status" value="1"/>
</dbReference>
<evidence type="ECO:0000256" key="1">
    <source>
        <dbReference type="ARBA" id="ARBA00023015"/>
    </source>
</evidence>
<proteinExistence type="predicted"/>
<dbReference type="InterPro" id="IPR001647">
    <property type="entry name" value="HTH_TetR"/>
</dbReference>
<accession>A0ABU2LLF3</accession>
<evidence type="ECO:0000256" key="3">
    <source>
        <dbReference type="ARBA" id="ARBA00023163"/>
    </source>
</evidence>
<dbReference type="InterPro" id="IPR011075">
    <property type="entry name" value="TetR_C"/>
</dbReference>
<dbReference type="PANTHER" id="PTHR30055">
    <property type="entry name" value="HTH-TYPE TRANSCRIPTIONAL REGULATOR RUTR"/>
    <property type="match status" value="1"/>
</dbReference>
<evidence type="ECO:0000313" key="6">
    <source>
        <dbReference type="EMBL" id="MDT0318415.1"/>
    </source>
</evidence>
<dbReference type="InterPro" id="IPR050109">
    <property type="entry name" value="HTH-type_TetR-like_transc_reg"/>
</dbReference>
<dbReference type="PROSITE" id="PS01081">
    <property type="entry name" value="HTH_TETR_1"/>
    <property type="match status" value="1"/>
</dbReference>
<organism evidence="6 7">
    <name type="scientific">Streptomyces millisiae</name>
    <dbReference type="NCBI Taxonomy" id="3075542"/>
    <lineage>
        <taxon>Bacteria</taxon>
        <taxon>Bacillati</taxon>
        <taxon>Actinomycetota</taxon>
        <taxon>Actinomycetes</taxon>
        <taxon>Kitasatosporales</taxon>
        <taxon>Streptomycetaceae</taxon>
        <taxon>Streptomyces</taxon>
    </lineage>
</organism>
<dbReference type="Gene3D" id="1.10.357.10">
    <property type="entry name" value="Tetracycline Repressor, domain 2"/>
    <property type="match status" value="1"/>
</dbReference>
<feature type="domain" description="HTH tetR-type" evidence="5">
    <location>
        <begin position="19"/>
        <end position="79"/>
    </location>
</feature>
<reference evidence="7" key="1">
    <citation type="submission" date="2023-07" db="EMBL/GenBank/DDBJ databases">
        <title>30 novel species of actinomycetes from the DSMZ collection.</title>
        <authorList>
            <person name="Nouioui I."/>
        </authorList>
    </citation>
    <scope>NUCLEOTIDE SEQUENCE [LARGE SCALE GENOMIC DNA]</scope>
    <source>
        <strain evidence="7">DSM 44918</strain>
    </source>
</reference>
<comment type="caution">
    <text evidence="6">The sequence shown here is derived from an EMBL/GenBank/DDBJ whole genome shotgun (WGS) entry which is preliminary data.</text>
</comment>
<dbReference type="InterPro" id="IPR009057">
    <property type="entry name" value="Homeodomain-like_sf"/>
</dbReference>
<dbReference type="InterPro" id="IPR023772">
    <property type="entry name" value="DNA-bd_HTH_TetR-type_CS"/>
</dbReference>
<dbReference type="SUPFAM" id="SSF48498">
    <property type="entry name" value="Tetracyclin repressor-like, C-terminal domain"/>
    <property type="match status" value="1"/>
</dbReference>
<dbReference type="EMBL" id="JAVREM010000006">
    <property type="protein sequence ID" value="MDT0318415.1"/>
    <property type="molecule type" value="Genomic_DNA"/>
</dbReference>
<protein>
    <submittedName>
        <fullName evidence="6">TetR/AcrR family transcriptional regulator</fullName>
    </submittedName>
</protein>